<evidence type="ECO:0000313" key="1">
    <source>
        <dbReference type="EMBL" id="WFT73174.1"/>
    </source>
</evidence>
<dbReference type="Pfam" id="PF13025">
    <property type="entry name" value="DUF3886"/>
    <property type="match status" value="1"/>
</dbReference>
<dbReference type="InterPro" id="IPR024980">
    <property type="entry name" value="DUF3886"/>
</dbReference>
<sequence length="29" mass="3655">MEERKRKEANKSFEQLLNESNLDWKKFKK</sequence>
<accession>A0ABY8IV54</accession>
<evidence type="ECO:0000313" key="2">
    <source>
        <dbReference type="Proteomes" id="UP001221597"/>
    </source>
</evidence>
<reference evidence="1 2" key="1">
    <citation type="submission" date="2023-04" db="EMBL/GenBank/DDBJ databases">
        <title>Genome sequence of Halobacillus naozhouensis KACC 21980.</title>
        <authorList>
            <person name="Kim S."/>
            <person name="Heo J."/>
            <person name="Kwon S.-W."/>
        </authorList>
    </citation>
    <scope>NUCLEOTIDE SEQUENCE [LARGE SCALE GENOMIC DNA]</scope>
    <source>
        <strain evidence="1 2">KCTC 13234</strain>
    </source>
</reference>
<name>A0ABY8IV54_9BACI</name>
<dbReference type="EMBL" id="CP121671">
    <property type="protein sequence ID" value="WFT73174.1"/>
    <property type="molecule type" value="Genomic_DNA"/>
</dbReference>
<organism evidence="1 2">
    <name type="scientific">Halobacillus naozhouensis</name>
    <dbReference type="NCBI Taxonomy" id="554880"/>
    <lineage>
        <taxon>Bacteria</taxon>
        <taxon>Bacillati</taxon>
        <taxon>Bacillota</taxon>
        <taxon>Bacilli</taxon>
        <taxon>Bacillales</taxon>
        <taxon>Bacillaceae</taxon>
        <taxon>Halobacillus</taxon>
    </lineage>
</organism>
<dbReference type="Proteomes" id="UP001221597">
    <property type="component" value="Chromosome"/>
</dbReference>
<keyword evidence="2" id="KW-1185">Reference proteome</keyword>
<protein>
    <submittedName>
        <fullName evidence="1">DUF3886 domain-containing protein</fullName>
    </submittedName>
</protein>
<dbReference type="RefSeq" id="WP_283075198.1">
    <property type="nucleotide sequence ID" value="NZ_JBHUPI010000019.1"/>
</dbReference>
<proteinExistence type="predicted"/>
<gene>
    <name evidence="1" type="ORF">P9989_12235</name>
</gene>